<dbReference type="Gene3D" id="3.80.10.10">
    <property type="entry name" value="Ribonuclease Inhibitor"/>
    <property type="match status" value="1"/>
</dbReference>
<dbReference type="AlphaFoldDB" id="A0AA88EPL4"/>
<evidence type="ECO:0000256" key="1">
    <source>
        <dbReference type="ARBA" id="ARBA00022821"/>
    </source>
</evidence>
<feature type="compositionally biased region" description="Acidic residues" evidence="2">
    <location>
        <begin position="103"/>
        <end position="118"/>
    </location>
</feature>
<proteinExistence type="predicted"/>
<feature type="region of interest" description="Disordered" evidence="2">
    <location>
        <begin position="94"/>
        <end position="118"/>
    </location>
</feature>
<feature type="domain" description="Disease resistance protein At4g27190-like leucine-rich repeats" evidence="3">
    <location>
        <begin position="2"/>
        <end position="82"/>
    </location>
</feature>
<keyword evidence="6" id="KW-1185">Reference proteome</keyword>
<reference evidence="4" key="1">
    <citation type="submission" date="2023-07" db="EMBL/GenBank/DDBJ databases">
        <title>draft genome sequence of fig (Ficus carica).</title>
        <authorList>
            <person name="Takahashi T."/>
            <person name="Nishimura K."/>
        </authorList>
    </citation>
    <scope>NUCLEOTIDE SEQUENCE</scope>
</reference>
<evidence type="ECO:0000313" key="5">
    <source>
        <dbReference type="EMBL" id="GMN74896.1"/>
    </source>
</evidence>
<evidence type="ECO:0000313" key="6">
    <source>
        <dbReference type="Proteomes" id="UP001187192"/>
    </source>
</evidence>
<dbReference type="SUPFAM" id="SSF52047">
    <property type="entry name" value="RNI-like"/>
    <property type="match status" value="1"/>
</dbReference>
<dbReference type="InterPro" id="IPR050905">
    <property type="entry name" value="Plant_NBS-LRR"/>
</dbReference>
<dbReference type="PANTHER" id="PTHR33463">
    <property type="entry name" value="NB-ARC DOMAIN-CONTAINING PROTEIN-RELATED"/>
    <property type="match status" value="1"/>
</dbReference>
<dbReference type="InterPro" id="IPR032675">
    <property type="entry name" value="LRR_dom_sf"/>
</dbReference>
<dbReference type="Pfam" id="PF23247">
    <property type="entry name" value="LRR_RPS2"/>
    <property type="match status" value="1"/>
</dbReference>
<evidence type="ECO:0000259" key="3">
    <source>
        <dbReference type="Pfam" id="PF23247"/>
    </source>
</evidence>
<protein>
    <recommendedName>
        <fullName evidence="3">Disease resistance protein At4g27190-like leucine-rich repeats domain-containing protein</fullName>
    </recommendedName>
</protein>
<comment type="caution">
    <text evidence="4">The sequence shown here is derived from an EMBL/GenBank/DDBJ whole genome shotgun (WGS) entry which is preliminary data.</text>
</comment>
<evidence type="ECO:0000313" key="4">
    <source>
        <dbReference type="EMBL" id="GMN74894.1"/>
    </source>
</evidence>
<sequence>MQNLSRLYVSDCNNLKYVSSFPAAFLIKLKELEVSRCSVLEEVLVITDLQGEDDGSLEKISLPQLKSLKLDDLPNLKRFCKRPDELKTLVTSTELRGEGSEHEEVEFGEEEPFFSEMV</sequence>
<evidence type="ECO:0000256" key="2">
    <source>
        <dbReference type="SAM" id="MobiDB-lite"/>
    </source>
</evidence>
<dbReference type="Proteomes" id="UP001187192">
    <property type="component" value="Unassembled WGS sequence"/>
</dbReference>
<dbReference type="EMBL" id="BTGU01012392">
    <property type="protein sequence ID" value="GMN74894.1"/>
    <property type="molecule type" value="Genomic_DNA"/>
</dbReference>
<organism evidence="4 6">
    <name type="scientific">Ficus carica</name>
    <name type="common">Common fig</name>
    <dbReference type="NCBI Taxonomy" id="3494"/>
    <lineage>
        <taxon>Eukaryota</taxon>
        <taxon>Viridiplantae</taxon>
        <taxon>Streptophyta</taxon>
        <taxon>Embryophyta</taxon>
        <taxon>Tracheophyta</taxon>
        <taxon>Spermatophyta</taxon>
        <taxon>Magnoliopsida</taxon>
        <taxon>eudicotyledons</taxon>
        <taxon>Gunneridae</taxon>
        <taxon>Pentapetalae</taxon>
        <taxon>rosids</taxon>
        <taxon>fabids</taxon>
        <taxon>Rosales</taxon>
        <taxon>Moraceae</taxon>
        <taxon>Ficeae</taxon>
        <taxon>Ficus</taxon>
    </lineage>
</organism>
<name>A0AA88EPL4_FICCA</name>
<accession>A0AA88EPL4</accession>
<gene>
    <name evidence="4" type="ORF">TIFTF001_053260</name>
    <name evidence="5" type="ORF">TIFTF001_053261</name>
</gene>
<dbReference type="EMBL" id="BTGU01012393">
    <property type="protein sequence ID" value="GMN74896.1"/>
    <property type="molecule type" value="Genomic_DNA"/>
</dbReference>
<keyword evidence="1" id="KW-0611">Plant defense</keyword>
<dbReference type="InterPro" id="IPR057135">
    <property type="entry name" value="At4g27190-like_LRR"/>
</dbReference>
<dbReference type="PANTHER" id="PTHR33463:SF218">
    <property type="entry name" value="DISEASE RESISTANCE PROTEIN RPS2-LIKE"/>
    <property type="match status" value="1"/>
</dbReference>